<evidence type="ECO:0000256" key="7">
    <source>
        <dbReference type="ARBA" id="ARBA00023048"/>
    </source>
</evidence>
<reference evidence="10" key="1">
    <citation type="submission" date="2023-07" db="EMBL/GenBank/DDBJ databases">
        <title>Sorghum-associated microbial communities from plants grown in Nebraska, USA.</title>
        <authorList>
            <person name="Schachtman D."/>
        </authorList>
    </citation>
    <scope>NUCLEOTIDE SEQUENCE</scope>
    <source>
        <strain evidence="10">3432</strain>
    </source>
</reference>
<dbReference type="InterPro" id="IPR016128">
    <property type="entry name" value="Pyosin/cloacin_T_dom"/>
</dbReference>
<dbReference type="RefSeq" id="WP_310357384.1">
    <property type="nucleotide sequence ID" value="NZ_JAVDVC010000002.1"/>
</dbReference>
<dbReference type="InterPro" id="IPR044925">
    <property type="entry name" value="His-Me_finger_sf"/>
</dbReference>
<protein>
    <recommendedName>
        <fullName evidence="9">Pyosin/cloacin translocation domain-containing protein</fullName>
    </recommendedName>
</protein>
<dbReference type="GO" id="GO:0019835">
    <property type="term" value="P:cytolysis"/>
    <property type="evidence" value="ECO:0007669"/>
    <property type="project" value="InterPro"/>
</dbReference>
<evidence type="ECO:0000256" key="5">
    <source>
        <dbReference type="ARBA" id="ARBA00022801"/>
    </source>
</evidence>
<evidence type="ECO:0000313" key="10">
    <source>
        <dbReference type="EMBL" id="MDR6957169.1"/>
    </source>
</evidence>
<evidence type="ECO:0000256" key="3">
    <source>
        <dbReference type="ARBA" id="ARBA00022722"/>
    </source>
</evidence>
<evidence type="ECO:0000256" key="6">
    <source>
        <dbReference type="ARBA" id="ARBA00023022"/>
    </source>
</evidence>
<evidence type="ECO:0000256" key="2">
    <source>
        <dbReference type="ARBA" id="ARBA00022529"/>
    </source>
</evidence>
<dbReference type="AlphaFoldDB" id="A0AAW8M6F1"/>
<evidence type="ECO:0000313" key="11">
    <source>
        <dbReference type="Proteomes" id="UP001252613"/>
    </source>
</evidence>
<dbReference type="GO" id="GO:0016787">
    <property type="term" value="F:hydrolase activity"/>
    <property type="evidence" value="ECO:0007669"/>
    <property type="project" value="UniProtKB-KW"/>
</dbReference>
<dbReference type="CDD" id="cd00085">
    <property type="entry name" value="HNHc"/>
    <property type="match status" value="1"/>
</dbReference>
<evidence type="ECO:0000259" key="9">
    <source>
        <dbReference type="Pfam" id="PF06958"/>
    </source>
</evidence>
<dbReference type="Pfam" id="PF21431">
    <property type="entry name" value="Col-Pyo_DNase"/>
    <property type="match status" value="1"/>
</dbReference>
<keyword evidence="4" id="KW-0255">Endonuclease</keyword>
<keyword evidence="2" id="KW-0929">Antimicrobial</keyword>
<dbReference type="GO" id="GO:0031640">
    <property type="term" value="P:killing of cells of another organism"/>
    <property type="evidence" value="ECO:0007669"/>
    <property type="project" value="UniProtKB-KW"/>
</dbReference>
<evidence type="ECO:0000256" key="4">
    <source>
        <dbReference type="ARBA" id="ARBA00022759"/>
    </source>
</evidence>
<keyword evidence="6" id="KW-0044">Antibiotic</keyword>
<gene>
    <name evidence="10" type="ORF">J2W43_001145</name>
</gene>
<sequence length="550" mass="59137">MEKPIKPKGAAIQSWTASYKAAHEAKLLSQTISVLNQQQAELLKRLAVAQAQEQAENARKAAEAEAKRALEERARLAAQAQRLAAEKAAALAKAQAEAKRVAAEAARMAADAEAKHAAEERARLAAEAQRLAAAEKAAAQAKARARAKAKAKTKTRARRVAAQKARIAAEAQRTAQEQALRNVLASRAFPMLGAAAATGPVFTLVGSSLVISSEATLAIQAALRAAVAMAVESLTAVAAPTLAGVAALLYSPKLANGELPERYAFSTPLSELAPTQHSDFQAIAAAGGTVDLPVRLTSQATADGQSEILVVNTDGVTHPSKIRVLPVTYNAQQNLYTATTEDTPPRTLTWTPVVQPGNSSTALPAEPPTPPAYTGASVTPAVGRIDPFPEITQNSFDDYVFVFPIDSGLPPLYVMFRDRRKDPGIALGTGTPISGVWTDAASKGEGAPIPSQIADQLRGKKFRRFRKFREALWKAVAGDPILSQHFDQYNLRRMERGLAAIVNKTERIGRRYTYELHHIKYISHGGEVYNFDNINLMTPKRHIETHRARK</sequence>
<evidence type="ECO:0000256" key="1">
    <source>
        <dbReference type="ARBA" id="ARBA00006811"/>
    </source>
</evidence>
<dbReference type="InterPro" id="IPR003615">
    <property type="entry name" value="HNH_nuc"/>
</dbReference>
<accession>A0AAW8M6F1</accession>
<dbReference type="InterPro" id="IPR052293">
    <property type="entry name" value="SRRP"/>
</dbReference>
<proteinExistence type="inferred from homology"/>
<dbReference type="GO" id="GO:0004519">
    <property type="term" value="F:endonuclease activity"/>
    <property type="evidence" value="ECO:0007669"/>
    <property type="project" value="UniProtKB-KW"/>
</dbReference>
<dbReference type="SUPFAM" id="SSF69369">
    <property type="entry name" value="Cloacin translocation domain"/>
    <property type="match status" value="1"/>
</dbReference>
<evidence type="ECO:0000256" key="8">
    <source>
        <dbReference type="SAM" id="Coils"/>
    </source>
</evidence>
<keyword evidence="7" id="KW-0078">Bacteriocin</keyword>
<dbReference type="Gene3D" id="3.90.540.10">
    <property type="entry name" value="Colicin/pyocin, DNase domain"/>
    <property type="match status" value="1"/>
</dbReference>
<dbReference type="Proteomes" id="UP001252613">
    <property type="component" value="Unassembled WGS sequence"/>
</dbReference>
<keyword evidence="5" id="KW-0378">Hydrolase</keyword>
<dbReference type="GO" id="GO:0005102">
    <property type="term" value="F:signaling receptor binding"/>
    <property type="evidence" value="ECO:0007669"/>
    <property type="project" value="InterPro"/>
</dbReference>
<feature type="coiled-coil region" evidence="8">
    <location>
        <begin position="32"/>
        <end position="151"/>
    </location>
</feature>
<comment type="similarity">
    <text evidence="1">Belongs to the colicin/pyosin nuclease family.</text>
</comment>
<comment type="caution">
    <text evidence="10">The sequence shown here is derived from an EMBL/GenBank/DDBJ whole genome shotgun (WGS) entry which is preliminary data.</text>
</comment>
<keyword evidence="3" id="KW-0540">Nuclease</keyword>
<dbReference type="InterPro" id="IPR037146">
    <property type="entry name" value="Colicin/pyocin_DNase_dom_sf"/>
</dbReference>
<dbReference type="SUPFAM" id="SSF54060">
    <property type="entry name" value="His-Me finger endonucleases"/>
    <property type="match status" value="1"/>
</dbReference>
<dbReference type="InterPro" id="IPR036302">
    <property type="entry name" value="Pyosin/cloacin_T_dom_sf"/>
</dbReference>
<dbReference type="PANTHER" id="PTHR12239">
    <property type="entry name" value="PROTEIN CBG20215-RELATED"/>
    <property type="match status" value="1"/>
</dbReference>
<dbReference type="Pfam" id="PF06958">
    <property type="entry name" value="Pyocin_S"/>
    <property type="match status" value="1"/>
</dbReference>
<dbReference type="PANTHER" id="PTHR12239:SF41">
    <property type="entry name" value="MEMBRANE ASSOCIATED PROTEIN, PUTATIVE-RELATED"/>
    <property type="match status" value="1"/>
</dbReference>
<dbReference type="PRINTS" id="PR01300">
    <property type="entry name" value="PYOCINKILLER"/>
</dbReference>
<organism evidence="10 11">
    <name type="scientific">Pseudomonas brassicacearum</name>
    <dbReference type="NCBI Taxonomy" id="930166"/>
    <lineage>
        <taxon>Bacteria</taxon>
        <taxon>Pseudomonadati</taxon>
        <taxon>Pseudomonadota</taxon>
        <taxon>Gammaproteobacteria</taxon>
        <taxon>Pseudomonadales</taxon>
        <taxon>Pseudomonadaceae</taxon>
        <taxon>Pseudomonas</taxon>
    </lineage>
</organism>
<dbReference type="EMBL" id="JAVDVC010000002">
    <property type="protein sequence ID" value="MDR6957169.1"/>
    <property type="molecule type" value="Genomic_DNA"/>
</dbReference>
<feature type="domain" description="Pyosin/cloacin translocation" evidence="9">
    <location>
        <begin position="281"/>
        <end position="415"/>
    </location>
</feature>
<dbReference type="GO" id="GO:0042742">
    <property type="term" value="P:defense response to bacterium"/>
    <property type="evidence" value="ECO:0007669"/>
    <property type="project" value="UniProtKB-KW"/>
</dbReference>
<dbReference type="InterPro" id="IPR003060">
    <property type="entry name" value="Pyocin_killer"/>
</dbReference>
<keyword evidence="8" id="KW-0175">Coiled coil</keyword>
<name>A0AAW8M6F1_9PSED</name>